<comment type="caution">
    <text evidence="12">The sequence shown here is derived from an EMBL/GenBank/DDBJ whole genome shotgun (WGS) entry which is preliminary data.</text>
</comment>
<keyword evidence="9 10" id="KW-0742">SOS response</keyword>
<comment type="subcellular location">
    <subcellularLocation>
        <location evidence="1 9 10">Cytoplasm</location>
    </subcellularLocation>
</comment>
<gene>
    <name evidence="9 12" type="primary">recF</name>
    <name evidence="12" type="ORF">Lqui_0825</name>
</gene>
<dbReference type="STRING" id="45073.Lqui_0825"/>
<dbReference type="Proteomes" id="UP000054618">
    <property type="component" value="Unassembled WGS sequence"/>
</dbReference>
<dbReference type="InterPro" id="IPR003395">
    <property type="entry name" value="RecF/RecN/SMC_N"/>
</dbReference>
<keyword evidence="9 10" id="KW-0227">DNA damage</keyword>
<evidence type="ECO:0000256" key="1">
    <source>
        <dbReference type="ARBA" id="ARBA00004496"/>
    </source>
</evidence>
<keyword evidence="4 9" id="KW-0963">Cytoplasm</keyword>
<dbReference type="HAMAP" id="MF_00365">
    <property type="entry name" value="RecF"/>
    <property type="match status" value="1"/>
</dbReference>
<dbReference type="InterPro" id="IPR018078">
    <property type="entry name" value="DNA-binding_RecF_CS"/>
</dbReference>
<keyword evidence="7 9" id="KW-0067">ATP-binding</keyword>
<evidence type="ECO:0000256" key="4">
    <source>
        <dbReference type="ARBA" id="ARBA00022490"/>
    </source>
</evidence>
<evidence type="ECO:0000256" key="9">
    <source>
        <dbReference type="HAMAP-Rule" id="MF_00365"/>
    </source>
</evidence>
<evidence type="ECO:0000256" key="6">
    <source>
        <dbReference type="ARBA" id="ARBA00022741"/>
    </source>
</evidence>
<sequence length="349" mass="40322">MKLAELSIHHLRNFDSSHFNLHPHINIIRGVNGSGKTSFLEAIHLLSTGHSFRTRETASLVTLGQAETVIFAKTSDEQTVSIKKVVRGTSTARINHQPCFSASQLASFLASQIFYQSIFQIIDAGPSYRRELLDWGVFHVEHTYFQIWKDYHQALKQRNALLKQSAKPELLYPWNKIMSDLAELINQHRLRYFDRLRLHFNSRLEELTEINASLSYYKGWDKKAEGRSLASILDANYSSDLYRQFTQYGVHNADLIIHSDDTSLKAKTYFSRGQQKILLLALKFAQIDLLDKSCILLMDDLSSELDRFHLDNILQYISRSPNQFFITAKPDDLPSEQWKQLDSKEIILN</sequence>
<evidence type="ECO:0000256" key="10">
    <source>
        <dbReference type="RuleBase" id="RU000578"/>
    </source>
</evidence>
<evidence type="ECO:0000259" key="11">
    <source>
        <dbReference type="Pfam" id="PF02463"/>
    </source>
</evidence>
<accession>A0A0W0Y4T8</accession>
<protein>
    <recommendedName>
        <fullName evidence="3 9">DNA replication and repair protein RecF</fullName>
    </recommendedName>
</protein>
<dbReference type="InterPro" id="IPR042174">
    <property type="entry name" value="RecF_2"/>
</dbReference>
<dbReference type="NCBIfam" id="TIGR00611">
    <property type="entry name" value="recf"/>
    <property type="match status" value="1"/>
</dbReference>
<dbReference type="AlphaFoldDB" id="A0A0W0Y4T8"/>
<comment type="function">
    <text evidence="9 10">The RecF protein is involved in DNA metabolism; it is required for DNA replication and normal SOS inducibility. RecF binds preferentially to single-stranded, linear DNA. It also seems to bind ATP.</text>
</comment>
<dbReference type="GO" id="GO:0000731">
    <property type="term" value="P:DNA synthesis involved in DNA repair"/>
    <property type="evidence" value="ECO:0007669"/>
    <property type="project" value="TreeGrafter"/>
</dbReference>
<proteinExistence type="inferred from homology"/>
<evidence type="ECO:0000256" key="2">
    <source>
        <dbReference type="ARBA" id="ARBA00008016"/>
    </source>
</evidence>
<comment type="similarity">
    <text evidence="2 9 10">Belongs to the RecF family.</text>
</comment>
<dbReference type="SUPFAM" id="SSF52540">
    <property type="entry name" value="P-loop containing nucleoside triphosphate hydrolases"/>
    <property type="match status" value="1"/>
</dbReference>
<dbReference type="InterPro" id="IPR027417">
    <property type="entry name" value="P-loop_NTPase"/>
</dbReference>
<dbReference type="PANTHER" id="PTHR32182:SF0">
    <property type="entry name" value="DNA REPLICATION AND REPAIR PROTEIN RECF"/>
    <property type="match status" value="1"/>
</dbReference>
<organism evidence="12 13">
    <name type="scientific">Legionella quinlivanii</name>
    <dbReference type="NCBI Taxonomy" id="45073"/>
    <lineage>
        <taxon>Bacteria</taxon>
        <taxon>Pseudomonadati</taxon>
        <taxon>Pseudomonadota</taxon>
        <taxon>Gammaproteobacteria</taxon>
        <taxon>Legionellales</taxon>
        <taxon>Legionellaceae</taxon>
        <taxon>Legionella</taxon>
    </lineage>
</organism>
<evidence type="ECO:0000313" key="13">
    <source>
        <dbReference type="Proteomes" id="UP000054618"/>
    </source>
</evidence>
<feature type="domain" description="RecF/RecN/SMC N-terminal" evidence="11">
    <location>
        <begin position="3"/>
        <end position="329"/>
    </location>
</feature>
<dbReference type="Gene3D" id="1.20.1050.90">
    <property type="entry name" value="RecF/RecN/SMC, N-terminal domain"/>
    <property type="match status" value="1"/>
</dbReference>
<keyword evidence="5 9" id="KW-0235">DNA replication</keyword>
<dbReference type="GO" id="GO:0006260">
    <property type="term" value="P:DNA replication"/>
    <property type="evidence" value="ECO:0007669"/>
    <property type="project" value="UniProtKB-UniRule"/>
</dbReference>
<dbReference type="GO" id="GO:0009432">
    <property type="term" value="P:SOS response"/>
    <property type="evidence" value="ECO:0007669"/>
    <property type="project" value="UniProtKB-UniRule"/>
</dbReference>
<evidence type="ECO:0000256" key="5">
    <source>
        <dbReference type="ARBA" id="ARBA00022705"/>
    </source>
</evidence>
<dbReference type="PANTHER" id="PTHR32182">
    <property type="entry name" value="DNA REPLICATION AND REPAIR PROTEIN RECF"/>
    <property type="match status" value="1"/>
</dbReference>
<name>A0A0W0Y4T8_9GAMM</name>
<keyword evidence="9 10" id="KW-0234">DNA repair</keyword>
<dbReference type="GO" id="GO:0006302">
    <property type="term" value="P:double-strand break repair"/>
    <property type="evidence" value="ECO:0007669"/>
    <property type="project" value="TreeGrafter"/>
</dbReference>
<dbReference type="OrthoDB" id="9803889at2"/>
<evidence type="ECO:0000256" key="3">
    <source>
        <dbReference type="ARBA" id="ARBA00020170"/>
    </source>
</evidence>
<dbReference type="EMBL" id="LNYS01000006">
    <property type="protein sequence ID" value="KTD51981.1"/>
    <property type="molecule type" value="Genomic_DNA"/>
</dbReference>
<evidence type="ECO:0000313" key="12">
    <source>
        <dbReference type="EMBL" id="KTD51981.1"/>
    </source>
</evidence>
<dbReference type="Pfam" id="PF02463">
    <property type="entry name" value="SMC_N"/>
    <property type="match status" value="1"/>
</dbReference>
<keyword evidence="13" id="KW-1185">Reference proteome</keyword>
<evidence type="ECO:0000256" key="7">
    <source>
        <dbReference type="ARBA" id="ARBA00022840"/>
    </source>
</evidence>
<keyword evidence="6 9" id="KW-0547">Nucleotide-binding</keyword>
<dbReference type="InterPro" id="IPR001238">
    <property type="entry name" value="DNA-binding_RecF"/>
</dbReference>
<dbReference type="Gene3D" id="3.40.50.300">
    <property type="entry name" value="P-loop containing nucleotide triphosphate hydrolases"/>
    <property type="match status" value="1"/>
</dbReference>
<dbReference type="GO" id="GO:0005737">
    <property type="term" value="C:cytoplasm"/>
    <property type="evidence" value="ECO:0007669"/>
    <property type="project" value="UniProtKB-SubCell"/>
</dbReference>
<evidence type="ECO:0000256" key="8">
    <source>
        <dbReference type="ARBA" id="ARBA00023125"/>
    </source>
</evidence>
<reference evidence="12 13" key="1">
    <citation type="submission" date="2015-11" db="EMBL/GenBank/DDBJ databases">
        <title>Genomic analysis of 38 Legionella species identifies large and diverse effector repertoires.</title>
        <authorList>
            <person name="Burstein D."/>
            <person name="Amaro F."/>
            <person name="Zusman T."/>
            <person name="Lifshitz Z."/>
            <person name="Cohen O."/>
            <person name="Gilbert J.A."/>
            <person name="Pupko T."/>
            <person name="Shuman H.A."/>
            <person name="Segal G."/>
        </authorList>
    </citation>
    <scope>NUCLEOTIDE SEQUENCE [LARGE SCALE GENOMIC DNA]</scope>
    <source>
        <strain evidence="12 13">CDC#1442-AUS-E</strain>
    </source>
</reference>
<dbReference type="RefSeq" id="WP_058506919.1">
    <property type="nucleotide sequence ID" value="NZ_CAAAIK010000015.1"/>
</dbReference>
<feature type="binding site" evidence="9">
    <location>
        <begin position="30"/>
        <end position="37"/>
    </location>
    <ligand>
        <name>ATP</name>
        <dbReference type="ChEBI" id="CHEBI:30616"/>
    </ligand>
</feature>
<dbReference type="PROSITE" id="PS00618">
    <property type="entry name" value="RECF_2"/>
    <property type="match status" value="1"/>
</dbReference>
<dbReference type="PATRIC" id="fig|45073.5.peg.872"/>
<dbReference type="GO" id="GO:0003697">
    <property type="term" value="F:single-stranded DNA binding"/>
    <property type="evidence" value="ECO:0007669"/>
    <property type="project" value="UniProtKB-UniRule"/>
</dbReference>
<keyword evidence="8 9" id="KW-0238">DNA-binding</keyword>
<dbReference type="GO" id="GO:0005524">
    <property type="term" value="F:ATP binding"/>
    <property type="evidence" value="ECO:0007669"/>
    <property type="project" value="UniProtKB-UniRule"/>
</dbReference>